<dbReference type="AlphaFoldDB" id="M8BTJ4"/>
<dbReference type="InterPro" id="IPR010800">
    <property type="entry name" value="GRP"/>
</dbReference>
<dbReference type="Pfam" id="PF07172">
    <property type="entry name" value="GRP"/>
    <property type="match status" value="1"/>
</dbReference>
<dbReference type="EnsemblPlants" id="EMT28335">
    <property type="protein sequence ID" value="EMT28335"/>
    <property type="gene ID" value="F775_24356"/>
</dbReference>
<evidence type="ECO:0000313" key="1">
    <source>
        <dbReference type="EnsemblPlants" id="EMT28335"/>
    </source>
</evidence>
<protein>
    <submittedName>
        <fullName evidence="1">Uncharacterized protein</fullName>
    </submittedName>
</protein>
<organism evidence="1">
    <name type="scientific">Aegilops tauschii</name>
    <name type="common">Tausch's goatgrass</name>
    <name type="synonym">Aegilops squarrosa</name>
    <dbReference type="NCBI Taxonomy" id="37682"/>
    <lineage>
        <taxon>Eukaryota</taxon>
        <taxon>Viridiplantae</taxon>
        <taxon>Streptophyta</taxon>
        <taxon>Embryophyta</taxon>
        <taxon>Tracheophyta</taxon>
        <taxon>Spermatophyta</taxon>
        <taxon>Magnoliopsida</taxon>
        <taxon>Liliopsida</taxon>
        <taxon>Poales</taxon>
        <taxon>Poaceae</taxon>
        <taxon>BOP clade</taxon>
        <taxon>Pooideae</taxon>
        <taxon>Triticodae</taxon>
        <taxon>Triticeae</taxon>
        <taxon>Triticinae</taxon>
        <taxon>Aegilops</taxon>
    </lineage>
</organism>
<reference evidence="1" key="1">
    <citation type="submission" date="2015-06" db="UniProtKB">
        <authorList>
            <consortium name="EnsemblPlants"/>
        </authorList>
    </citation>
    <scope>IDENTIFICATION</scope>
</reference>
<proteinExistence type="predicted"/>
<name>M8BTJ4_AEGTA</name>
<accession>M8BTJ4</accession>
<sequence>MAAKFPLLLGVVLVALLLVSQDVAHAAEETMPAQRPDGYSGYGPGYLGGYDNNGGGAGQNGGGGGGSGYP</sequence>